<protein>
    <submittedName>
        <fullName evidence="1">Uncharacterized protein</fullName>
    </submittedName>
</protein>
<evidence type="ECO:0000313" key="1">
    <source>
        <dbReference type="EMBL" id="JAE30011.1"/>
    </source>
</evidence>
<dbReference type="EMBL" id="GBRH01167885">
    <property type="protein sequence ID" value="JAE30011.1"/>
    <property type="molecule type" value="Transcribed_RNA"/>
</dbReference>
<name>A0A0A9H587_ARUDO</name>
<dbReference type="AlphaFoldDB" id="A0A0A9H587"/>
<reference evidence="1" key="2">
    <citation type="journal article" date="2015" name="Data Brief">
        <title>Shoot transcriptome of the giant reed, Arundo donax.</title>
        <authorList>
            <person name="Barrero R.A."/>
            <person name="Guerrero F.D."/>
            <person name="Moolhuijzen P."/>
            <person name="Goolsby J.A."/>
            <person name="Tidwell J."/>
            <person name="Bellgard S.E."/>
            <person name="Bellgard M.I."/>
        </authorList>
    </citation>
    <scope>NUCLEOTIDE SEQUENCE</scope>
    <source>
        <tissue evidence="1">Shoot tissue taken approximately 20 cm above the soil surface</tissue>
    </source>
</reference>
<sequence length="30" mass="3474">MFMNTYMQKNHNHITDANSHDTTIYTGTSV</sequence>
<organism evidence="1">
    <name type="scientific">Arundo donax</name>
    <name type="common">Giant reed</name>
    <name type="synonym">Donax arundinaceus</name>
    <dbReference type="NCBI Taxonomy" id="35708"/>
    <lineage>
        <taxon>Eukaryota</taxon>
        <taxon>Viridiplantae</taxon>
        <taxon>Streptophyta</taxon>
        <taxon>Embryophyta</taxon>
        <taxon>Tracheophyta</taxon>
        <taxon>Spermatophyta</taxon>
        <taxon>Magnoliopsida</taxon>
        <taxon>Liliopsida</taxon>
        <taxon>Poales</taxon>
        <taxon>Poaceae</taxon>
        <taxon>PACMAD clade</taxon>
        <taxon>Arundinoideae</taxon>
        <taxon>Arundineae</taxon>
        <taxon>Arundo</taxon>
    </lineage>
</organism>
<reference evidence="1" key="1">
    <citation type="submission" date="2014-09" db="EMBL/GenBank/DDBJ databases">
        <authorList>
            <person name="Magalhaes I.L.F."/>
            <person name="Oliveira U."/>
            <person name="Santos F.R."/>
            <person name="Vidigal T.H.D.A."/>
            <person name="Brescovit A.D."/>
            <person name="Santos A.J."/>
        </authorList>
    </citation>
    <scope>NUCLEOTIDE SEQUENCE</scope>
    <source>
        <tissue evidence="1">Shoot tissue taken approximately 20 cm above the soil surface</tissue>
    </source>
</reference>
<accession>A0A0A9H587</accession>
<proteinExistence type="predicted"/>